<dbReference type="RefSeq" id="WP_130257347.1">
    <property type="nucleotide sequence ID" value="NZ_PPSX01000124.1"/>
</dbReference>
<protein>
    <submittedName>
        <fullName evidence="2">Alpha/beta hydrolase</fullName>
    </submittedName>
</protein>
<proteinExistence type="predicted"/>
<dbReference type="GO" id="GO:0016020">
    <property type="term" value="C:membrane"/>
    <property type="evidence" value="ECO:0007669"/>
    <property type="project" value="TreeGrafter"/>
</dbReference>
<dbReference type="AlphaFoldDB" id="A0A4Q7II13"/>
<accession>A0A4Q7II13</accession>
<dbReference type="InterPro" id="IPR000073">
    <property type="entry name" value="AB_hydrolase_1"/>
</dbReference>
<dbReference type="SUPFAM" id="SSF53474">
    <property type="entry name" value="alpha/beta-Hydrolases"/>
    <property type="match status" value="1"/>
</dbReference>
<dbReference type="GO" id="GO:0016787">
    <property type="term" value="F:hydrolase activity"/>
    <property type="evidence" value="ECO:0007669"/>
    <property type="project" value="UniProtKB-KW"/>
</dbReference>
<evidence type="ECO:0000313" key="2">
    <source>
        <dbReference type="EMBL" id="RZQ51231.1"/>
    </source>
</evidence>
<feature type="domain" description="AB hydrolase-1" evidence="1">
    <location>
        <begin position="43"/>
        <end position="150"/>
    </location>
</feature>
<dbReference type="InterPro" id="IPR050266">
    <property type="entry name" value="AB_hydrolase_sf"/>
</dbReference>
<dbReference type="EMBL" id="PPSX01000124">
    <property type="protein sequence ID" value="RZQ51231.1"/>
    <property type="molecule type" value="Genomic_DNA"/>
</dbReference>
<dbReference type="PANTHER" id="PTHR43798:SF33">
    <property type="entry name" value="HYDROLASE, PUTATIVE (AFU_ORTHOLOGUE AFUA_2G14860)-RELATED"/>
    <property type="match status" value="1"/>
</dbReference>
<evidence type="ECO:0000313" key="3">
    <source>
        <dbReference type="Proteomes" id="UP000291338"/>
    </source>
</evidence>
<gene>
    <name evidence="2" type="ORF">C1E23_20635</name>
</gene>
<dbReference type="Pfam" id="PF00561">
    <property type="entry name" value="Abhydrolase_1"/>
    <property type="match status" value="1"/>
</dbReference>
<sequence>MSPKILLIVSLVIFCFSVSAKTLLVNQAKLEYEIKGTGEHIVLFEAGAISGMAGWDSIWDNLPENITAIRYSRRGEGKSSSCVGDLTSTDYVKDTEKLLNLLKVNKPIVYVSHSYGGKVAREFSVRNPDEVSAMLFIDPINPRDVEIIEKLDPLGGKESNERLKQADVKMGKENNWCLINDIWNKTPSLGYGDIKNIPITLIAGVKKFENPERLFDTDKARELWGNVQAEWVLKFPKGRAVMATKSGHFVQDDEPKLVISELKKLIVRVNES</sequence>
<dbReference type="InterPro" id="IPR029058">
    <property type="entry name" value="AB_hydrolase_fold"/>
</dbReference>
<dbReference type="Proteomes" id="UP000291338">
    <property type="component" value="Unassembled WGS sequence"/>
</dbReference>
<organism evidence="2 3">
    <name type="scientific">Pseudoalteromonas phenolica</name>
    <dbReference type="NCBI Taxonomy" id="161398"/>
    <lineage>
        <taxon>Bacteria</taxon>
        <taxon>Pseudomonadati</taxon>
        <taxon>Pseudomonadota</taxon>
        <taxon>Gammaproteobacteria</taxon>
        <taxon>Alteromonadales</taxon>
        <taxon>Pseudoalteromonadaceae</taxon>
        <taxon>Pseudoalteromonas</taxon>
    </lineage>
</organism>
<keyword evidence="2" id="KW-0378">Hydrolase</keyword>
<dbReference type="PANTHER" id="PTHR43798">
    <property type="entry name" value="MONOACYLGLYCEROL LIPASE"/>
    <property type="match status" value="1"/>
</dbReference>
<evidence type="ECO:0000259" key="1">
    <source>
        <dbReference type="Pfam" id="PF00561"/>
    </source>
</evidence>
<comment type="caution">
    <text evidence="2">The sequence shown here is derived from an EMBL/GenBank/DDBJ whole genome shotgun (WGS) entry which is preliminary data.</text>
</comment>
<reference evidence="2 3" key="1">
    <citation type="submission" date="2018-01" db="EMBL/GenBank/DDBJ databases">
        <title>Co-occurrence of chitin degradation, pigmentation and bioactivity in marine Pseudoalteromonas.</title>
        <authorList>
            <person name="Paulsen S."/>
            <person name="Gram L."/>
            <person name="Machado H."/>
        </authorList>
    </citation>
    <scope>NUCLEOTIDE SEQUENCE [LARGE SCALE GENOMIC DNA]</scope>
    <source>
        <strain evidence="2 3">S3898</strain>
    </source>
</reference>
<name>A0A4Q7II13_9GAMM</name>
<dbReference type="Gene3D" id="3.40.50.1820">
    <property type="entry name" value="alpha/beta hydrolase"/>
    <property type="match status" value="1"/>
</dbReference>